<evidence type="ECO:0000313" key="4">
    <source>
        <dbReference type="EMBL" id="RAJ98835.1"/>
    </source>
</evidence>
<comment type="caution">
    <text evidence="4">The sequence shown here is derived from an EMBL/GenBank/DDBJ whole genome shotgun (WGS) entry which is preliminary data.</text>
</comment>
<evidence type="ECO:0000313" key="7">
    <source>
        <dbReference type="Proteomes" id="UP000287865"/>
    </source>
</evidence>
<evidence type="ECO:0000256" key="2">
    <source>
        <dbReference type="ARBA" id="ARBA00022723"/>
    </source>
</evidence>
<reference evidence="4 6" key="2">
    <citation type="submission" date="2018-06" db="EMBL/GenBank/DDBJ databases">
        <title>Genomic Encyclopedia of Type Strains, Phase III (KMG-III): the genomes of soil and plant-associated and newly described type strains.</title>
        <authorList>
            <person name="Whitman W."/>
        </authorList>
    </citation>
    <scope>NUCLEOTIDE SEQUENCE [LARGE SCALE GENOMIC DNA]</scope>
    <source>
        <strain evidence="4 6">CGMCC 1.15366</strain>
    </source>
</reference>
<feature type="binding site" evidence="3">
    <location>
        <position position="66"/>
    </location>
    <ligand>
        <name>a divalent metal cation</name>
        <dbReference type="ChEBI" id="CHEBI:60240"/>
        <label>1</label>
    </ligand>
</feature>
<reference evidence="5 7" key="1">
    <citation type="journal article" date="2018" name="Front. Microbiol.">
        <title>Genome-Based Analysis Reveals the Taxonomy and Diversity of the Family Idiomarinaceae.</title>
        <authorList>
            <person name="Liu Y."/>
            <person name="Lai Q."/>
            <person name="Shao Z."/>
        </authorList>
    </citation>
    <scope>NUCLEOTIDE SEQUENCE [LARGE SCALE GENOMIC DNA]</scope>
    <source>
        <strain evidence="5 7">CF12-14</strain>
    </source>
</reference>
<evidence type="ECO:0000313" key="5">
    <source>
        <dbReference type="EMBL" id="RUO24982.1"/>
    </source>
</evidence>
<dbReference type="PANTHER" id="PTHR13799:SF14">
    <property type="entry name" value="GTP CYCLOHYDROLASE 1 TYPE 2 HOMOLOG"/>
    <property type="match status" value="1"/>
</dbReference>
<accession>A0A327WZ12</accession>
<dbReference type="InterPro" id="IPR002678">
    <property type="entry name" value="DUF34/NIF3"/>
</dbReference>
<gene>
    <name evidence="4" type="ORF">B0I24_10436</name>
    <name evidence="5" type="ORF">CWE07_05755</name>
</gene>
<comment type="similarity">
    <text evidence="1">Belongs to the GTP cyclohydrolase I type 2/NIF3 family.</text>
</comment>
<evidence type="ECO:0000256" key="1">
    <source>
        <dbReference type="ARBA" id="ARBA00006964"/>
    </source>
</evidence>
<dbReference type="EMBL" id="PIPK01000004">
    <property type="protein sequence ID" value="RUO24982.1"/>
    <property type="molecule type" value="Genomic_DNA"/>
</dbReference>
<dbReference type="NCBIfam" id="TIGR00486">
    <property type="entry name" value="YbgI_SA1388"/>
    <property type="match status" value="1"/>
</dbReference>
<dbReference type="SUPFAM" id="SSF102705">
    <property type="entry name" value="NIF3 (NGG1p interacting factor 3)-like"/>
    <property type="match status" value="1"/>
</dbReference>
<proteinExistence type="inferred from homology"/>
<name>A0A327WZ12_9GAMM</name>
<dbReference type="RefSeq" id="WP_111568929.1">
    <property type="nucleotide sequence ID" value="NZ_PIPK01000004.1"/>
</dbReference>
<feature type="binding site" evidence="3">
    <location>
        <position position="221"/>
    </location>
    <ligand>
        <name>a divalent metal cation</name>
        <dbReference type="ChEBI" id="CHEBI:60240"/>
        <label>1</label>
    </ligand>
</feature>
<dbReference type="Gene3D" id="3.40.1390.30">
    <property type="entry name" value="NIF3 (NGG1p interacting factor 3)-like"/>
    <property type="match status" value="2"/>
</dbReference>
<protein>
    <submittedName>
        <fullName evidence="4">Dinuclear metal center YbgI/SA1388 family protein</fullName>
    </submittedName>
    <submittedName>
        <fullName evidence="5">Nif3-like dinuclear metal center hexameric protein</fullName>
    </submittedName>
</protein>
<evidence type="ECO:0000256" key="3">
    <source>
        <dbReference type="PIRSR" id="PIRSR602678-1"/>
    </source>
</evidence>
<keyword evidence="7" id="KW-1185">Reference proteome</keyword>
<dbReference type="EMBL" id="QLMD01000004">
    <property type="protein sequence ID" value="RAJ98835.1"/>
    <property type="molecule type" value="Genomic_DNA"/>
</dbReference>
<dbReference type="PANTHER" id="PTHR13799">
    <property type="entry name" value="NGG1 INTERACTING FACTOR 3"/>
    <property type="match status" value="1"/>
</dbReference>
<evidence type="ECO:0000313" key="6">
    <source>
        <dbReference type="Proteomes" id="UP000249203"/>
    </source>
</evidence>
<dbReference type="InterPro" id="IPR036069">
    <property type="entry name" value="DUF34/NIF3_sf"/>
</dbReference>
<dbReference type="Proteomes" id="UP000249203">
    <property type="component" value="Unassembled WGS sequence"/>
</dbReference>
<keyword evidence="2 3" id="KW-0479">Metal-binding</keyword>
<sequence>MSVSRSELLDTLNTWLRPQDYQDYCPNGLQVEGQATIGHIVTGVTASQALIDAAVERGADTLLVHHGYFWKGESAVITGMKYQRIKRLLAHDMNLIAYHLPLDGHPELGNNIGLARALSLKDIQPVTQIMPQGIVYQGLAGNVELDEFAALLSAAVGRNLVAKVSGGGHQVQRVALCTGGGQSFIDAACDAGADTFISGEISEQTVHVARERGIHYLAAGHHATERFGARALGEALAQTLNINVEFIDIDSPA</sequence>
<dbReference type="GO" id="GO:0005737">
    <property type="term" value="C:cytoplasm"/>
    <property type="evidence" value="ECO:0007669"/>
    <property type="project" value="TreeGrafter"/>
</dbReference>
<feature type="binding site" evidence="3">
    <location>
        <position position="225"/>
    </location>
    <ligand>
        <name>a divalent metal cation</name>
        <dbReference type="ChEBI" id="CHEBI:60240"/>
        <label>1</label>
    </ligand>
</feature>
<dbReference type="Proteomes" id="UP000287865">
    <property type="component" value="Unassembled WGS sequence"/>
</dbReference>
<dbReference type="AlphaFoldDB" id="A0A327WZ12"/>
<feature type="binding site" evidence="3">
    <location>
        <position position="103"/>
    </location>
    <ligand>
        <name>a divalent metal cation</name>
        <dbReference type="ChEBI" id="CHEBI:60240"/>
        <label>1</label>
    </ligand>
</feature>
<dbReference type="GO" id="GO:0046872">
    <property type="term" value="F:metal ion binding"/>
    <property type="evidence" value="ECO:0007669"/>
    <property type="project" value="UniProtKB-KW"/>
</dbReference>
<organism evidence="4 6">
    <name type="scientific">Aliidiomarina maris</name>
    <dbReference type="NCBI Taxonomy" id="531312"/>
    <lineage>
        <taxon>Bacteria</taxon>
        <taxon>Pseudomonadati</taxon>
        <taxon>Pseudomonadota</taxon>
        <taxon>Gammaproteobacteria</taxon>
        <taxon>Alteromonadales</taxon>
        <taxon>Idiomarinaceae</taxon>
        <taxon>Aliidiomarina</taxon>
    </lineage>
</organism>
<dbReference type="OrthoDB" id="9800881at2"/>
<dbReference type="Pfam" id="PF01784">
    <property type="entry name" value="DUF34_NIF3"/>
    <property type="match status" value="1"/>
</dbReference>
<feature type="binding site" evidence="3">
    <location>
        <position position="65"/>
    </location>
    <ligand>
        <name>a divalent metal cation</name>
        <dbReference type="ChEBI" id="CHEBI:60240"/>
        <label>1</label>
    </ligand>
</feature>